<evidence type="ECO:0000313" key="1">
    <source>
        <dbReference type="EMBL" id="PPE05294.1"/>
    </source>
</evidence>
<organism evidence="1 2">
    <name type="scientific">Holospora curviuscula</name>
    <dbReference type="NCBI Taxonomy" id="1082868"/>
    <lineage>
        <taxon>Bacteria</taxon>
        <taxon>Pseudomonadati</taxon>
        <taxon>Pseudomonadota</taxon>
        <taxon>Alphaproteobacteria</taxon>
        <taxon>Holosporales</taxon>
        <taxon>Holosporaceae</taxon>
        <taxon>Holospora</taxon>
    </lineage>
</organism>
<name>A0A2S5RDC0_9PROT</name>
<keyword evidence="2" id="KW-1185">Reference proteome</keyword>
<comment type="caution">
    <text evidence="1">The sequence shown here is derived from an EMBL/GenBank/DDBJ whole genome shotgun (WGS) entry which is preliminary data.</text>
</comment>
<protein>
    <submittedName>
        <fullName evidence="1">Uncharacterized protein</fullName>
    </submittedName>
</protein>
<dbReference type="Proteomes" id="UP000239425">
    <property type="component" value="Unassembled WGS sequence"/>
</dbReference>
<dbReference type="AlphaFoldDB" id="A0A2S5RDC0"/>
<reference evidence="1 2" key="1">
    <citation type="submission" date="2017-11" db="EMBL/GenBank/DDBJ databases">
        <title>Comparative genomic analysis of Holospora spp., intranuclear symbionts of paramecia.</title>
        <authorList>
            <person name="Garushyants S.K."/>
            <person name="Beliavskaya A."/>
            <person name="Malko D.B."/>
            <person name="Logacheva M.D."/>
            <person name="Rautian M.S."/>
            <person name="Gelfand M.S."/>
        </authorList>
    </citation>
    <scope>NUCLEOTIDE SEQUENCE [LARGE SCALE GENOMIC DNA]</scope>
    <source>
        <strain evidence="2">02AZ16</strain>
    </source>
</reference>
<dbReference type="EMBL" id="PHHC01000073">
    <property type="protein sequence ID" value="PPE05294.1"/>
    <property type="molecule type" value="Genomic_DNA"/>
</dbReference>
<evidence type="ECO:0000313" key="2">
    <source>
        <dbReference type="Proteomes" id="UP000239425"/>
    </source>
</evidence>
<accession>A0A2S5RDC0</accession>
<proteinExistence type="predicted"/>
<sequence length="65" mass="6929">MGFMMGEKHTTHAIGALIGATIVAMGLLSGSVNANVFICWVEHILLPNLPNKRGSVMHNASFHKG</sequence>
<gene>
    <name evidence="1" type="ORF">HCUR_00353</name>
</gene>